<keyword evidence="2" id="KW-0812">Transmembrane</keyword>
<organism evidence="3 4">
    <name type="scientific">Gigaspora margarita</name>
    <dbReference type="NCBI Taxonomy" id="4874"/>
    <lineage>
        <taxon>Eukaryota</taxon>
        <taxon>Fungi</taxon>
        <taxon>Fungi incertae sedis</taxon>
        <taxon>Mucoromycota</taxon>
        <taxon>Glomeromycotina</taxon>
        <taxon>Glomeromycetes</taxon>
        <taxon>Diversisporales</taxon>
        <taxon>Gigasporaceae</taxon>
        <taxon>Gigaspora</taxon>
    </lineage>
</organism>
<feature type="transmembrane region" description="Helical" evidence="2">
    <location>
        <begin position="33"/>
        <end position="55"/>
    </location>
</feature>
<sequence>VNNGVLAITSVKNHFVSFTIFTFTDAKTVPNLYIPRIATLFALLSGANIDVLLILKSYLMELELFNAPLSENALKAVFWGSCADTALQDTPQFIIQKYSPYLISHYDHHAVESSPDDQKSNTDFDDDDSYT</sequence>
<keyword evidence="2" id="KW-0472">Membrane</keyword>
<dbReference type="Proteomes" id="UP000789901">
    <property type="component" value="Unassembled WGS sequence"/>
</dbReference>
<evidence type="ECO:0000313" key="3">
    <source>
        <dbReference type="EMBL" id="CAG8831717.1"/>
    </source>
</evidence>
<gene>
    <name evidence="3" type="ORF">GMARGA_LOCUS30763</name>
</gene>
<accession>A0ABN7WH16</accession>
<keyword evidence="2" id="KW-1133">Transmembrane helix</keyword>
<proteinExistence type="predicted"/>
<comment type="caution">
    <text evidence="3">The sequence shown here is derived from an EMBL/GenBank/DDBJ whole genome shotgun (WGS) entry which is preliminary data.</text>
</comment>
<keyword evidence="4" id="KW-1185">Reference proteome</keyword>
<protein>
    <submittedName>
        <fullName evidence="3">12169_t:CDS:1</fullName>
    </submittedName>
</protein>
<evidence type="ECO:0000313" key="4">
    <source>
        <dbReference type="Proteomes" id="UP000789901"/>
    </source>
</evidence>
<feature type="region of interest" description="Disordered" evidence="1">
    <location>
        <begin position="110"/>
        <end position="131"/>
    </location>
</feature>
<evidence type="ECO:0000256" key="1">
    <source>
        <dbReference type="SAM" id="MobiDB-lite"/>
    </source>
</evidence>
<reference evidence="3 4" key="1">
    <citation type="submission" date="2021-06" db="EMBL/GenBank/DDBJ databases">
        <authorList>
            <person name="Kallberg Y."/>
            <person name="Tangrot J."/>
            <person name="Rosling A."/>
        </authorList>
    </citation>
    <scope>NUCLEOTIDE SEQUENCE [LARGE SCALE GENOMIC DNA]</scope>
    <source>
        <strain evidence="3 4">120-4 pot B 10/14</strain>
    </source>
</reference>
<feature type="non-terminal residue" evidence="3">
    <location>
        <position position="1"/>
    </location>
</feature>
<name>A0ABN7WH16_GIGMA</name>
<dbReference type="EMBL" id="CAJVQB010044199">
    <property type="protein sequence ID" value="CAG8831717.1"/>
    <property type="molecule type" value="Genomic_DNA"/>
</dbReference>
<evidence type="ECO:0000256" key="2">
    <source>
        <dbReference type="SAM" id="Phobius"/>
    </source>
</evidence>
<feature type="compositionally biased region" description="Basic and acidic residues" evidence="1">
    <location>
        <begin position="110"/>
        <end position="122"/>
    </location>
</feature>